<reference evidence="4 5" key="2">
    <citation type="journal article" date="2018" name="Int. J. Syst. Evol. Microbiol.">
        <title>Marinobacterium aestuarii sp. nov., a benzene-degrading marine bacterium isolated from estuary sediment.</title>
        <authorList>
            <person name="Bae S.S."/>
            <person name="Jung J."/>
            <person name="Chung D."/>
            <person name="Baek K."/>
        </authorList>
    </citation>
    <scope>NUCLEOTIDE SEQUENCE [LARGE SCALE GENOMIC DNA]</scope>
    <source>
        <strain evidence="4 5">ST58-10</strain>
    </source>
</reference>
<dbReference type="Gene3D" id="1.25.40.10">
    <property type="entry name" value="Tetratricopeptide repeat domain"/>
    <property type="match status" value="2"/>
</dbReference>
<evidence type="ECO:0000313" key="4">
    <source>
        <dbReference type="EMBL" id="ANG62875.1"/>
    </source>
</evidence>
<dbReference type="Proteomes" id="UP000078070">
    <property type="component" value="Chromosome"/>
</dbReference>
<keyword evidence="2" id="KW-0067">ATP-binding</keyword>
<dbReference type="InterPro" id="IPR025874">
    <property type="entry name" value="DZR"/>
</dbReference>
<dbReference type="GO" id="GO:0004016">
    <property type="term" value="F:adenylate cyclase activity"/>
    <property type="evidence" value="ECO:0007669"/>
    <property type="project" value="TreeGrafter"/>
</dbReference>
<dbReference type="Pfam" id="PF00211">
    <property type="entry name" value="Guanylate_cyc"/>
    <property type="match status" value="1"/>
</dbReference>
<evidence type="ECO:0000256" key="2">
    <source>
        <dbReference type="ARBA" id="ARBA00022840"/>
    </source>
</evidence>
<dbReference type="SUPFAM" id="SSF52540">
    <property type="entry name" value="P-loop containing nucleoside triphosphate hydrolases"/>
    <property type="match status" value="1"/>
</dbReference>
<dbReference type="PANTHER" id="PTHR16305:SF28">
    <property type="entry name" value="GUANYLATE CYCLASE DOMAIN-CONTAINING PROTEIN"/>
    <property type="match status" value="1"/>
</dbReference>
<protein>
    <recommendedName>
        <fullName evidence="3">Guanylate cyclase domain-containing protein</fullName>
    </recommendedName>
</protein>
<dbReference type="InterPro" id="IPR041664">
    <property type="entry name" value="AAA_16"/>
</dbReference>
<dbReference type="EMBL" id="CP015839">
    <property type="protein sequence ID" value="ANG62875.1"/>
    <property type="molecule type" value="Genomic_DNA"/>
</dbReference>
<dbReference type="PROSITE" id="PS50125">
    <property type="entry name" value="GUANYLATE_CYCLASE_2"/>
    <property type="match status" value="1"/>
</dbReference>
<dbReference type="InterPro" id="IPR001054">
    <property type="entry name" value="A/G_cyclase"/>
</dbReference>
<dbReference type="Pfam" id="PF12773">
    <property type="entry name" value="DZR"/>
    <property type="match status" value="1"/>
</dbReference>
<dbReference type="GO" id="GO:0009190">
    <property type="term" value="P:cyclic nucleotide biosynthetic process"/>
    <property type="evidence" value="ECO:0007669"/>
    <property type="project" value="InterPro"/>
</dbReference>
<evidence type="ECO:0000313" key="5">
    <source>
        <dbReference type="Proteomes" id="UP000078070"/>
    </source>
</evidence>
<dbReference type="PANTHER" id="PTHR16305">
    <property type="entry name" value="TESTICULAR SOLUBLE ADENYLYL CYCLASE"/>
    <property type="match status" value="1"/>
</dbReference>
<dbReference type="GO" id="GO:0005524">
    <property type="term" value="F:ATP binding"/>
    <property type="evidence" value="ECO:0007669"/>
    <property type="project" value="UniProtKB-KW"/>
</dbReference>
<gene>
    <name evidence="4" type="ORF">A8C75_10525</name>
</gene>
<reference evidence="5" key="1">
    <citation type="submission" date="2016-05" db="EMBL/GenBank/DDBJ databases">
        <authorList>
            <person name="Baek K."/>
            <person name="Yang S.-J."/>
        </authorList>
    </citation>
    <scope>NUCLEOTIDE SEQUENCE [LARGE SCALE GENOMIC DNA]</scope>
    <source>
        <strain evidence="5">ST58-10</strain>
    </source>
</reference>
<dbReference type="Gene3D" id="3.30.70.1230">
    <property type="entry name" value="Nucleotide cyclase"/>
    <property type="match status" value="1"/>
</dbReference>
<sequence length="1139" mass="125437">MLCSQCAFENPPGARVCGQCAAVLDPVCPGCGSIVTVAAKFCSECGTALHATLNAATGSSAASVQATAPIGYTPAHLTERILAEQAALQARAAANGERKTISVLFADMAGSTALIQGLDPEEVRQLIDPVLALMMDAVHHYEGYVAKSLGDGILALFGAPIAHEDHPQRALYAALRMQDTMRHYADRLRLDQAIPLQIRVGIHTGEVVVRAIRTDSLQTDYDPVGQTIHIASRMEGIATPGSIVVSESTYRLTDGYLAFRPLGVTPVKGMSEPQAAFEVLGLGPLRTRLQLAAVRGLVPFVGRKPELAQLQYSFDQACAGFGQVVGVVGEPGVGKSRLFYEFTLGTKDSCLVLETFSVSHGKAFAYRPLIELLNNYLQLSPQDDDRRRREVMTGRILTLDRGLEDCLPYLFYLLGLAEANSTLAQMDPALRRARTFDALRRLLLRESANQPLQLVFEDLQWLDQETEAFLEYFRAGIAAARILLLVNYRPEYRHDWAQSSNYAQLMLQPLGQQETAELLDALLGLDSSLEALKPRILAQTGGNPFFIEEVVQTLVEEQALSGSAGHYSLEQTPDNLHIPTTVQGVLCARIDRLSATEKTLLQTLAVMGKDFPWSLIQRVLEQSDDVLRRGLARLQAGEFIYQHPAFPEIEYSFKHGLTQQVAYGTLLLQHRRQLHERTAQAMESLFQDVLEQHCSELAWHYGHSDNTAKAVEYLQRAGYQAAQRSANQEAMTHLGRALELLQSLPESPQRDHCELALQIVLGPIYMASLGYAASEVETTYSRALTLARRLGEAPQLFSVLVGLRRFYNLRAEFHRAQEVGLLLLSQAQNSADPDLLLEAHAAIGPTCFFLGDFAAARRHLEAVCQGYDPQRHQHHAFDYGMDPGVLGHNFMAWVLWFCGQPDTAMRRCEKMLSLAEKVNHPFSLAFALGYAAELYQLRGEVERVRERAEAAVALSIEQGFPYWQAQGGVLLGWVMAQQGDVDGGIEKMRAGLVAYRANGAELGCSYLMLRLAETLLGAERFDEALRVVHDAEALCAANGEGFCAAELHRLRGVIARDSNLKTASHSEAERCFEQAISVARKQGVLALELRAVTELARLWQAQGKADAARQRLASIYSRFSEGFDTADLQNAKALLRALG</sequence>
<dbReference type="SMART" id="SM00044">
    <property type="entry name" value="CYCc"/>
    <property type="match status" value="1"/>
</dbReference>
<keyword evidence="5" id="KW-1185">Reference proteome</keyword>
<dbReference type="InterPro" id="IPR027417">
    <property type="entry name" value="P-loop_NTPase"/>
</dbReference>
<dbReference type="SUPFAM" id="SSF48452">
    <property type="entry name" value="TPR-like"/>
    <property type="match status" value="2"/>
</dbReference>
<dbReference type="Gene3D" id="3.40.50.300">
    <property type="entry name" value="P-loop containing nucleotide triphosphate hydrolases"/>
    <property type="match status" value="1"/>
</dbReference>
<accession>A0A1A9EYA4</accession>
<name>A0A1A9EYA4_9GAMM</name>
<evidence type="ECO:0000256" key="1">
    <source>
        <dbReference type="ARBA" id="ARBA00022741"/>
    </source>
</evidence>
<organism evidence="4 5">
    <name type="scientific">Marinobacterium aestuarii</name>
    <dbReference type="NCBI Taxonomy" id="1821621"/>
    <lineage>
        <taxon>Bacteria</taxon>
        <taxon>Pseudomonadati</taxon>
        <taxon>Pseudomonadota</taxon>
        <taxon>Gammaproteobacteria</taxon>
        <taxon>Oceanospirillales</taxon>
        <taxon>Oceanospirillaceae</taxon>
        <taxon>Marinobacterium</taxon>
    </lineage>
</organism>
<dbReference type="InterPro" id="IPR011990">
    <property type="entry name" value="TPR-like_helical_dom_sf"/>
</dbReference>
<dbReference type="Pfam" id="PF13191">
    <property type="entry name" value="AAA_16"/>
    <property type="match status" value="1"/>
</dbReference>
<dbReference type="OrthoDB" id="9806704at2"/>
<feature type="domain" description="Guanylate cyclase" evidence="3">
    <location>
        <begin position="102"/>
        <end position="235"/>
    </location>
</feature>
<dbReference type="InterPro" id="IPR029787">
    <property type="entry name" value="Nucleotide_cyclase"/>
</dbReference>
<dbReference type="STRING" id="1821621.A8C75_10525"/>
<dbReference type="KEGG" id="mars:A8C75_10525"/>
<dbReference type="CDD" id="cd07302">
    <property type="entry name" value="CHD"/>
    <property type="match status" value="1"/>
</dbReference>
<dbReference type="AlphaFoldDB" id="A0A1A9EYA4"/>
<evidence type="ECO:0000259" key="3">
    <source>
        <dbReference type="PROSITE" id="PS50125"/>
    </source>
</evidence>
<dbReference type="GO" id="GO:0005737">
    <property type="term" value="C:cytoplasm"/>
    <property type="evidence" value="ECO:0007669"/>
    <property type="project" value="TreeGrafter"/>
</dbReference>
<dbReference type="GO" id="GO:0035556">
    <property type="term" value="P:intracellular signal transduction"/>
    <property type="evidence" value="ECO:0007669"/>
    <property type="project" value="InterPro"/>
</dbReference>
<dbReference type="RefSeq" id="WP_067381766.1">
    <property type="nucleotide sequence ID" value="NZ_CP015839.1"/>
</dbReference>
<keyword evidence="1" id="KW-0547">Nucleotide-binding</keyword>
<proteinExistence type="predicted"/>
<dbReference type="SUPFAM" id="SSF55073">
    <property type="entry name" value="Nucleotide cyclase"/>
    <property type="match status" value="1"/>
</dbReference>